<evidence type="ECO:0000259" key="8">
    <source>
        <dbReference type="PROSITE" id="PS50145"/>
    </source>
</evidence>
<evidence type="ECO:0000256" key="1">
    <source>
        <dbReference type="ARBA" id="ARBA00022723"/>
    </source>
</evidence>
<evidence type="ECO:0000313" key="9">
    <source>
        <dbReference type="EMBL" id="KAJ4452771.1"/>
    </source>
</evidence>
<feature type="region of interest" description="Disordered" evidence="6">
    <location>
        <begin position="1"/>
        <end position="24"/>
    </location>
</feature>
<dbReference type="Proteomes" id="UP001141327">
    <property type="component" value="Unassembled WGS sequence"/>
</dbReference>
<proteinExistence type="predicted"/>
<keyword evidence="1 4" id="KW-0479">Metal-binding</keyword>
<keyword evidence="3 4" id="KW-0862">Zinc</keyword>
<evidence type="ECO:0000256" key="4">
    <source>
        <dbReference type="PROSITE-ProRule" id="PRU00207"/>
    </source>
</evidence>
<feature type="compositionally biased region" description="Basic and acidic residues" evidence="6">
    <location>
        <begin position="1"/>
        <end position="11"/>
    </location>
</feature>
<name>A0ABQ8U111_9EUKA</name>
<comment type="caution">
    <text evidence="9">The sequence shown here is derived from an EMBL/GenBank/DDBJ whole genome shotgun (WGS) entry which is preliminary data.</text>
</comment>
<evidence type="ECO:0000256" key="6">
    <source>
        <dbReference type="SAM" id="MobiDB-lite"/>
    </source>
</evidence>
<accession>A0ABQ8U111</accession>
<feature type="region of interest" description="Disordered" evidence="6">
    <location>
        <begin position="129"/>
        <end position="159"/>
    </location>
</feature>
<evidence type="ECO:0000256" key="5">
    <source>
        <dbReference type="SAM" id="Coils"/>
    </source>
</evidence>
<feature type="domain" description="TRAF-type" evidence="8">
    <location>
        <begin position="262"/>
        <end position="317"/>
    </location>
</feature>
<feature type="zinc finger region" description="TRAF-type" evidence="4">
    <location>
        <begin position="262"/>
        <end position="317"/>
    </location>
</feature>
<dbReference type="PROSITE" id="PS50145">
    <property type="entry name" value="ZF_TRAF"/>
    <property type="match status" value="1"/>
</dbReference>
<evidence type="ECO:0000256" key="2">
    <source>
        <dbReference type="ARBA" id="ARBA00022771"/>
    </source>
</evidence>
<keyword evidence="2 4" id="KW-0863">Zinc-finger</keyword>
<evidence type="ECO:0000313" key="10">
    <source>
        <dbReference type="Proteomes" id="UP001141327"/>
    </source>
</evidence>
<dbReference type="PROSITE" id="PS50089">
    <property type="entry name" value="ZF_RING_2"/>
    <property type="match status" value="1"/>
</dbReference>
<evidence type="ECO:0000259" key="7">
    <source>
        <dbReference type="PROSITE" id="PS50089"/>
    </source>
</evidence>
<keyword evidence="10" id="KW-1185">Reference proteome</keyword>
<evidence type="ECO:0000256" key="3">
    <source>
        <dbReference type="ARBA" id="ARBA00022833"/>
    </source>
</evidence>
<dbReference type="PANTHER" id="PTHR47457:SF1">
    <property type="entry name" value="BTB DOMAIN-CONTAINING PROTEIN-RELATED"/>
    <property type="match status" value="1"/>
</dbReference>
<organism evidence="9 10">
    <name type="scientific">Paratrimastix pyriformis</name>
    <dbReference type="NCBI Taxonomy" id="342808"/>
    <lineage>
        <taxon>Eukaryota</taxon>
        <taxon>Metamonada</taxon>
        <taxon>Preaxostyla</taxon>
        <taxon>Paratrimastigidae</taxon>
        <taxon>Paratrimastix</taxon>
    </lineage>
</organism>
<dbReference type="SUPFAM" id="SSF57850">
    <property type="entry name" value="RING/U-box"/>
    <property type="match status" value="1"/>
</dbReference>
<dbReference type="InterPro" id="IPR013083">
    <property type="entry name" value="Znf_RING/FYVE/PHD"/>
</dbReference>
<keyword evidence="5" id="KW-0175">Coiled coil</keyword>
<reference evidence="9" key="1">
    <citation type="journal article" date="2022" name="bioRxiv">
        <title>Genomics of Preaxostyla Flagellates Illuminates Evolutionary Transitions and the Path Towards Mitochondrial Loss.</title>
        <authorList>
            <person name="Novak L.V.F."/>
            <person name="Treitli S.C."/>
            <person name="Pyrih J."/>
            <person name="Halakuc P."/>
            <person name="Pipaliya S.V."/>
            <person name="Vacek V."/>
            <person name="Brzon O."/>
            <person name="Soukal P."/>
            <person name="Eme L."/>
            <person name="Dacks J.B."/>
            <person name="Karnkowska A."/>
            <person name="Elias M."/>
            <person name="Hampl V."/>
        </authorList>
    </citation>
    <scope>NUCLEOTIDE SEQUENCE</scope>
    <source>
        <strain evidence="9">RCP-MX</strain>
    </source>
</reference>
<gene>
    <name evidence="9" type="ORF">PAPYR_12963</name>
</gene>
<dbReference type="InterPro" id="IPR001841">
    <property type="entry name" value="Znf_RING"/>
</dbReference>
<feature type="domain" description="RING-type" evidence="7">
    <location>
        <begin position="183"/>
        <end position="218"/>
    </location>
</feature>
<dbReference type="EMBL" id="JAPMOS010000390">
    <property type="protein sequence ID" value="KAJ4452771.1"/>
    <property type="molecule type" value="Genomic_DNA"/>
</dbReference>
<protein>
    <submittedName>
        <fullName evidence="9">Uncharacterized protein</fullName>
    </submittedName>
</protein>
<feature type="coiled-coil region" evidence="5">
    <location>
        <begin position="343"/>
        <end position="427"/>
    </location>
</feature>
<dbReference type="PANTHER" id="PTHR47457">
    <property type="entry name" value="OS05G0345500 PROTEIN"/>
    <property type="match status" value="1"/>
</dbReference>
<dbReference type="InterPro" id="IPR001293">
    <property type="entry name" value="Znf_TRAF"/>
</dbReference>
<dbReference type="Gene3D" id="3.30.40.10">
    <property type="entry name" value="Zinc/RING finger domain, C3HC4 (zinc finger)"/>
    <property type="match status" value="2"/>
</dbReference>
<sequence length="548" mass="60279">MVMGEKVDGGSEARVSQGRGGSFKRTRRLGGVALGAAGQEVGRVMTATLRTTRLYDTGANCEGPHSGGLFSQNVAKVFPQHAEGVWAPLRSTRAAPRSKPPIDHRCLVCRGSDSITADQFQHCPFEKTTRTGQAPRAAHRRRSMMENNEAPCGEKQSPPCRPRKQLEYVIPGTGSGDDVSWRCPACFAHFEDPVCLSCGDTVCRACAAVIRGVCPTCNEKFEEQQLCPSRIVQRLVKQMQCHCPNRGLGCAAILGVLDVEHHLGSECEWREEECDQCHQQVRRAEMARHKDTTCARKPMGCGDADVGCETLCPQEDLAAHERDGVVAHVGLLRQRLAGTSADLAQTRAQLAESRAEVAHCQADLAQTQADFNQKLAESRAAQSATAAALRQTQHDLAQVKAQLTRCHEELAQTKEQTQHDLDAVRAQIDRHAHSLLGAERLFTPTRYTLRHSNLPGFVVWRMQSWRLEGSADGADGSWRTLDEHINEPNAIPARPDAMATFAVDPERAFPARHFRVLMTGPSPNGRHYMMLSGLEMYGTLSHPAHQQQ</sequence>